<keyword evidence="1" id="KW-0472">Membrane</keyword>
<dbReference type="EMBL" id="CP031388">
    <property type="protein sequence ID" value="QPH05118.1"/>
    <property type="molecule type" value="Genomic_DNA"/>
</dbReference>
<reference evidence="3 4" key="1">
    <citation type="journal article" date="2018" name="PLoS Genet.">
        <title>Repeat elements organise 3D genome structure and mediate transcription in the filamentous fungus Epichloe festucae.</title>
        <authorList>
            <person name="Winter D.J."/>
            <person name="Ganley A.R.D."/>
            <person name="Young C.A."/>
            <person name="Liachko I."/>
            <person name="Schardl C.L."/>
            <person name="Dupont P.Y."/>
            <person name="Berry D."/>
            <person name="Ram A."/>
            <person name="Scott B."/>
            <person name="Cox M.P."/>
        </authorList>
    </citation>
    <scope>NUCLEOTIDE SEQUENCE [LARGE SCALE GENOMIC DNA]</scope>
    <source>
        <strain evidence="3 4">Fl1</strain>
    </source>
</reference>
<evidence type="ECO:0000256" key="1">
    <source>
        <dbReference type="SAM" id="Phobius"/>
    </source>
</evidence>
<sequence>MHFKIVALLLAATALAHKSTCPGSGRCCRCLTNRRYNNGQTQCVYDRVGAKDWGDDGHGLYFCKMTASQDKIAEYCRGEAGHCHLDSAITYGMGSYDCWDCEKEEGAGNGSQTVSYTATSDLEFYTGTRTEKPTRQTGPPTGPYQSYASKITLTGANSSTTAGTMFTGTLTTEANFTTTTSSAPKNTQPCNNHVEFCTRKYSNITNVGCHNSPFVRPGNSGSNQEVDVITQLNDGVRFLQAQIQWPGNGTGTTPHFCHSTCDLLDAGPIYNWLGQVREWIDQHPFDVVTILLGNGNYSDPSLYVPFIERSGITKYVYNPPYLPMALKDWPTLEEMILRGQRVVMFLDYQANQTKYPWLMDEFSQAWETPFDPMDRSFPCTVQRPPDLPKEAAKDRLYIMNHNLNVEFNVFGVSLLVPAVSLLNETNGVNGTGSVGLAANNCRADWGRAPNVLNVDYYNYGSPKPCSVFAAAAAVNNVTYDWTMPCGQGSAAPVLMIKSLWVSFVAVMVAGVWFH</sequence>
<evidence type="ECO:0000313" key="4">
    <source>
        <dbReference type="Proteomes" id="UP000594364"/>
    </source>
</evidence>
<dbReference type="GO" id="GO:0006629">
    <property type="term" value="P:lipid metabolic process"/>
    <property type="evidence" value="ECO:0007669"/>
    <property type="project" value="InterPro"/>
</dbReference>
<evidence type="ECO:0000256" key="2">
    <source>
        <dbReference type="SAM" id="SignalP"/>
    </source>
</evidence>
<organism evidence="3 4">
    <name type="scientific">Epichloe festucae (strain Fl1)</name>
    <dbReference type="NCBI Taxonomy" id="877507"/>
    <lineage>
        <taxon>Eukaryota</taxon>
        <taxon>Fungi</taxon>
        <taxon>Dikarya</taxon>
        <taxon>Ascomycota</taxon>
        <taxon>Pezizomycotina</taxon>
        <taxon>Sordariomycetes</taxon>
        <taxon>Hypocreomycetidae</taxon>
        <taxon>Hypocreales</taxon>
        <taxon>Clavicipitaceae</taxon>
        <taxon>Epichloe</taxon>
    </lineage>
</organism>
<dbReference type="AlphaFoldDB" id="A0A7S9PWS2"/>
<keyword evidence="1" id="KW-1133">Transmembrane helix</keyword>
<evidence type="ECO:0008006" key="5">
    <source>
        <dbReference type="Google" id="ProtNLM"/>
    </source>
</evidence>
<dbReference type="GO" id="GO:0008081">
    <property type="term" value="F:phosphoric diester hydrolase activity"/>
    <property type="evidence" value="ECO:0007669"/>
    <property type="project" value="InterPro"/>
</dbReference>
<keyword evidence="1" id="KW-0812">Transmembrane</keyword>
<feature type="chain" id="PRO_5034288604" description="PLC-like phosphodiesterase" evidence="2">
    <location>
        <begin position="17"/>
        <end position="514"/>
    </location>
</feature>
<dbReference type="Proteomes" id="UP000594364">
    <property type="component" value="Chromosome 4"/>
</dbReference>
<keyword evidence="4" id="KW-1185">Reference proteome</keyword>
<feature type="signal peptide" evidence="2">
    <location>
        <begin position="1"/>
        <end position="16"/>
    </location>
</feature>
<dbReference type="Gene3D" id="3.20.20.190">
    <property type="entry name" value="Phosphatidylinositol (PI) phosphodiesterase"/>
    <property type="match status" value="1"/>
</dbReference>
<dbReference type="InterPro" id="IPR051057">
    <property type="entry name" value="PI-PLC_domain"/>
</dbReference>
<dbReference type="SUPFAM" id="SSF51695">
    <property type="entry name" value="PLC-like phosphodiesterases"/>
    <property type="match status" value="1"/>
</dbReference>
<keyword evidence="2" id="KW-0732">Signal</keyword>
<gene>
    <name evidence="3" type="ORF">C2857_002669</name>
</gene>
<dbReference type="Pfam" id="PF26146">
    <property type="entry name" value="PI-PLC_X"/>
    <property type="match status" value="1"/>
</dbReference>
<name>A0A7S9PWS2_EPIFF</name>
<dbReference type="PANTHER" id="PTHR13593">
    <property type="match status" value="1"/>
</dbReference>
<dbReference type="OrthoDB" id="7984201at2759"/>
<accession>A0A7S9PWS2</accession>
<feature type="transmembrane region" description="Helical" evidence="1">
    <location>
        <begin position="494"/>
        <end position="513"/>
    </location>
</feature>
<evidence type="ECO:0000313" key="3">
    <source>
        <dbReference type="EMBL" id="QPH05118.1"/>
    </source>
</evidence>
<protein>
    <recommendedName>
        <fullName evidence="5">PLC-like phosphodiesterase</fullName>
    </recommendedName>
</protein>
<proteinExistence type="predicted"/>
<dbReference type="InterPro" id="IPR017946">
    <property type="entry name" value="PLC-like_Pdiesterase_TIM-brl"/>
</dbReference>
<dbReference type="PANTHER" id="PTHR13593:SF140">
    <property type="entry name" value="PLC-LIKE PHOSPHODIESTERASE"/>
    <property type="match status" value="1"/>
</dbReference>